<dbReference type="HAMAP" id="MF_01114">
    <property type="entry name" value="RecX"/>
    <property type="match status" value="1"/>
</dbReference>
<dbReference type="InterPro" id="IPR053926">
    <property type="entry name" value="RecX_HTH_1st"/>
</dbReference>
<evidence type="ECO:0000256" key="5">
    <source>
        <dbReference type="HAMAP-Rule" id="MF_01114"/>
    </source>
</evidence>
<dbReference type="Pfam" id="PF21982">
    <property type="entry name" value="RecX_HTH1"/>
    <property type="match status" value="1"/>
</dbReference>
<keyword evidence="11" id="KW-1185">Reference proteome</keyword>
<evidence type="ECO:0000259" key="9">
    <source>
        <dbReference type="Pfam" id="PF21982"/>
    </source>
</evidence>
<dbReference type="Proteomes" id="UP000244867">
    <property type="component" value="Unassembled WGS sequence"/>
</dbReference>
<dbReference type="InterPro" id="IPR003783">
    <property type="entry name" value="Regulatory_RecX"/>
</dbReference>
<feature type="domain" description="RecX first three-helical" evidence="9">
    <location>
        <begin position="117"/>
        <end position="155"/>
    </location>
</feature>
<comment type="function">
    <text evidence="5">Modulates RecA activity.</text>
</comment>
<sequence>MTSDRGAGRSDRRSVTAEDRPAPAWLGDVHAGVDAWTRSSRLSKTGTDETEVDDEPFERVPTGRSRRSARSGRSGRSGRSRERGGASGERRTTRSTRTPPPPDTAAQGPDADPESVARKILLDALTGQARSRKELADRLAKKEVPQEIADRLLDRFEEVGLIDDEAFAKAWIESRQPGKGLARRALAQELRRKGIDDEVAREALDEIDPADEAASARALVRKKLRSVRGLDQQKATRRLVSMLARKGYGAGMAFAIVKEELSLDDEADLGAGLEDDL</sequence>
<dbReference type="GO" id="GO:0006282">
    <property type="term" value="P:regulation of DNA repair"/>
    <property type="evidence" value="ECO:0007669"/>
    <property type="project" value="UniProtKB-UniRule"/>
</dbReference>
<feature type="domain" description="RecX second three-helical" evidence="7">
    <location>
        <begin position="163"/>
        <end position="204"/>
    </location>
</feature>
<proteinExistence type="inferred from homology"/>
<evidence type="ECO:0000256" key="3">
    <source>
        <dbReference type="ARBA" id="ARBA00018111"/>
    </source>
</evidence>
<dbReference type="GO" id="GO:0005737">
    <property type="term" value="C:cytoplasm"/>
    <property type="evidence" value="ECO:0007669"/>
    <property type="project" value="UniProtKB-SubCell"/>
</dbReference>
<dbReference type="InterPro" id="IPR036388">
    <property type="entry name" value="WH-like_DNA-bd_sf"/>
</dbReference>
<evidence type="ECO:0000259" key="7">
    <source>
        <dbReference type="Pfam" id="PF02631"/>
    </source>
</evidence>
<feature type="region of interest" description="Disordered" evidence="6">
    <location>
        <begin position="1"/>
        <end position="117"/>
    </location>
</feature>
<evidence type="ECO:0000256" key="2">
    <source>
        <dbReference type="ARBA" id="ARBA00009695"/>
    </source>
</evidence>
<feature type="domain" description="RecX third three-helical" evidence="8">
    <location>
        <begin position="211"/>
        <end position="254"/>
    </location>
</feature>
<dbReference type="EMBL" id="PYXZ01000012">
    <property type="protein sequence ID" value="PUA79161.1"/>
    <property type="molecule type" value="Genomic_DNA"/>
</dbReference>
<feature type="compositionally biased region" description="Basic and acidic residues" evidence="6">
    <location>
        <begin position="1"/>
        <end position="21"/>
    </location>
</feature>
<dbReference type="PANTHER" id="PTHR33602">
    <property type="entry name" value="REGULATORY PROTEIN RECX FAMILY PROTEIN"/>
    <property type="match status" value="1"/>
</dbReference>
<comment type="subcellular location">
    <subcellularLocation>
        <location evidence="1 5">Cytoplasm</location>
    </subcellularLocation>
</comment>
<evidence type="ECO:0000259" key="8">
    <source>
        <dbReference type="Pfam" id="PF21981"/>
    </source>
</evidence>
<dbReference type="InterPro" id="IPR053925">
    <property type="entry name" value="RecX_HTH_3rd"/>
</dbReference>
<dbReference type="AlphaFoldDB" id="A0A2R7YS15"/>
<dbReference type="InterPro" id="IPR053924">
    <property type="entry name" value="RecX_HTH_2nd"/>
</dbReference>
<organism evidence="10 11">
    <name type="scientific">Nocardioides currus</name>
    <dbReference type="NCBI Taxonomy" id="2133958"/>
    <lineage>
        <taxon>Bacteria</taxon>
        <taxon>Bacillati</taxon>
        <taxon>Actinomycetota</taxon>
        <taxon>Actinomycetes</taxon>
        <taxon>Propionibacteriales</taxon>
        <taxon>Nocardioidaceae</taxon>
        <taxon>Nocardioides</taxon>
    </lineage>
</organism>
<evidence type="ECO:0000313" key="10">
    <source>
        <dbReference type="EMBL" id="PUA79161.1"/>
    </source>
</evidence>
<dbReference type="Pfam" id="PF21981">
    <property type="entry name" value="RecX_HTH3"/>
    <property type="match status" value="1"/>
</dbReference>
<dbReference type="Gene3D" id="1.10.10.10">
    <property type="entry name" value="Winged helix-like DNA-binding domain superfamily/Winged helix DNA-binding domain"/>
    <property type="match status" value="3"/>
</dbReference>
<dbReference type="PANTHER" id="PTHR33602:SF1">
    <property type="entry name" value="REGULATORY PROTEIN RECX FAMILY PROTEIN"/>
    <property type="match status" value="1"/>
</dbReference>
<evidence type="ECO:0000256" key="6">
    <source>
        <dbReference type="SAM" id="MobiDB-lite"/>
    </source>
</evidence>
<evidence type="ECO:0000313" key="11">
    <source>
        <dbReference type="Proteomes" id="UP000244867"/>
    </source>
</evidence>
<evidence type="ECO:0000256" key="1">
    <source>
        <dbReference type="ARBA" id="ARBA00004496"/>
    </source>
</evidence>
<gene>
    <name evidence="5" type="primary">recX</name>
    <name evidence="10" type="ORF">C7S10_20710</name>
</gene>
<dbReference type="OrthoDB" id="5244465at2"/>
<reference evidence="10 11" key="1">
    <citation type="submission" date="2018-03" db="EMBL/GenBank/DDBJ databases">
        <authorList>
            <person name="Keele B.F."/>
        </authorList>
    </citation>
    <scope>NUCLEOTIDE SEQUENCE [LARGE SCALE GENOMIC DNA]</scope>
    <source>
        <strain evidence="10 11">IB-3</strain>
    </source>
</reference>
<keyword evidence="4 5" id="KW-0963">Cytoplasm</keyword>
<feature type="compositionally biased region" description="Basic and acidic residues" evidence="6">
    <location>
        <begin position="79"/>
        <end position="92"/>
    </location>
</feature>
<evidence type="ECO:0000256" key="4">
    <source>
        <dbReference type="ARBA" id="ARBA00022490"/>
    </source>
</evidence>
<accession>A0A2R7YS15</accession>
<dbReference type="Pfam" id="PF02631">
    <property type="entry name" value="RecX_HTH2"/>
    <property type="match status" value="1"/>
</dbReference>
<protein>
    <recommendedName>
        <fullName evidence="3 5">Regulatory protein RecX</fullName>
    </recommendedName>
</protein>
<name>A0A2R7YS15_9ACTN</name>
<comment type="similarity">
    <text evidence="2 5">Belongs to the RecX family.</text>
</comment>
<comment type="caution">
    <text evidence="10">The sequence shown here is derived from an EMBL/GenBank/DDBJ whole genome shotgun (WGS) entry which is preliminary data.</text>
</comment>
<dbReference type="RefSeq" id="WP_108346617.1">
    <property type="nucleotide sequence ID" value="NZ_PYXZ01000012.1"/>
</dbReference>